<feature type="region of interest" description="Disordered" evidence="4">
    <location>
        <begin position="478"/>
        <end position="499"/>
    </location>
</feature>
<feature type="domain" description="DUF5107" evidence="5">
    <location>
        <begin position="284"/>
        <end position="388"/>
    </location>
</feature>
<evidence type="ECO:0000256" key="2">
    <source>
        <dbReference type="ARBA" id="ARBA00022803"/>
    </source>
</evidence>
<dbReference type="InterPro" id="IPR019734">
    <property type="entry name" value="TPR_rpt"/>
</dbReference>
<evidence type="ECO:0000259" key="5">
    <source>
        <dbReference type="Pfam" id="PF17128"/>
    </source>
</evidence>
<dbReference type="PANTHER" id="PTHR45586:SF1">
    <property type="entry name" value="LIPOPOLYSACCHARIDE ASSEMBLY PROTEIN B"/>
    <property type="match status" value="1"/>
</dbReference>
<proteinExistence type="predicted"/>
<dbReference type="Pfam" id="PF17128">
    <property type="entry name" value="DUF5107"/>
    <property type="match status" value="2"/>
</dbReference>
<dbReference type="SUPFAM" id="SSF48452">
    <property type="entry name" value="TPR-like"/>
    <property type="match status" value="2"/>
</dbReference>
<dbReference type="AlphaFoldDB" id="A0A2N9M2H3"/>
<reference evidence="7" key="1">
    <citation type="submission" date="2018-02" db="EMBL/GenBank/DDBJ databases">
        <authorList>
            <person name="Hausmann B."/>
        </authorList>
    </citation>
    <scope>NUCLEOTIDE SEQUENCE [LARGE SCALE GENOMIC DNA]</scope>
    <source>
        <strain evidence="7">Peat soil MAG SbA5</strain>
    </source>
</reference>
<accession>A0A2N9M2H3</accession>
<organism evidence="6 7">
    <name type="scientific">Candidatus Sulfuritelmatomonas gaucii</name>
    <dbReference type="NCBI Taxonomy" id="2043161"/>
    <lineage>
        <taxon>Bacteria</taxon>
        <taxon>Pseudomonadati</taxon>
        <taxon>Acidobacteriota</taxon>
        <taxon>Terriglobia</taxon>
        <taxon>Terriglobales</taxon>
        <taxon>Acidobacteriaceae</taxon>
        <taxon>Candidatus Sulfuritelmatomonas</taxon>
    </lineage>
</organism>
<dbReference type="OrthoDB" id="174931at2"/>
<evidence type="ECO:0000313" key="6">
    <source>
        <dbReference type="EMBL" id="SPE29630.1"/>
    </source>
</evidence>
<keyword evidence="1" id="KW-0677">Repeat</keyword>
<protein>
    <submittedName>
        <fullName evidence="6">TPR repeat-containing protein</fullName>
    </submittedName>
</protein>
<feature type="domain" description="DUF5107" evidence="5">
    <location>
        <begin position="61"/>
        <end position="249"/>
    </location>
</feature>
<dbReference type="Gene3D" id="1.25.40.10">
    <property type="entry name" value="Tetratricopeptide repeat domain"/>
    <property type="match status" value="3"/>
</dbReference>
<dbReference type="PROSITE" id="PS50005">
    <property type="entry name" value="TPR"/>
    <property type="match status" value="1"/>
</dbReference>
<dbReference type="SMART" id="SM00028">
    <property type="entry name" value="TPR"/>
    <property type="match status" value="8"/>
</dbReference>
<dbReference type="Pfam" id="PF13181">
    <property type="entry name" value="TPR_8"/>
    <property type="match status" value="1"/>
</dbReference>
<gene>
    <name evidence="6" type="ORF">SBA5_700012</name>
</gene>
<dbReference type="Proteomes" id="UP000239735">
    <property type="component" value="Unassembled WGS sequence"/>
</dbReference>
<name>A0A2N9M2H3_9BACT</name>
<dbReference type="PROSITE" id="PS50293">
    <property type="entry name" value="TPR_REGION"/>
    <property type="match status" value="1"/>
</dbReference>
<keyword evidence="2 3" id="KW-0802">TPR repeat</keyword>
<dbReference type="InterPro" id="IPR033396">
    <property type="entry name" value="DUF5107"/>
</dbReference>
<dbReference type="InterPro" id="IPR011990">
    <property type="entry name" value="TPR-like_helical_dom_sf"/>
</dbReference>
<dbReference type="PANTHER" id="PTHR45586">
    <property type="entry name" value="TPR REPEAT-CONTAINING PROTEIN PA4667"/>
    <property type="match status" value="1"/>
</dbReference>
<evidence type="ECO:0000256" key="3">
    <source>
        <dbReference type="PROSITE-ProRule" id="PRU00339"/>
    </source>
</evidence>
<evidence type="ECO:0000256" key="4">
    <source>
        <dbReference type="SAM" id="MobiDB-lite"/>
    </source>
</evidence>
<evidence type="ECO:0000256" key="1">
    <source>
        <dbReference type="ARBA" id="ARBA00022737"/>
    </source>
</evidence>
<feature type="repeat" description="TPR" evidence="3">
    <location>
        <begin position="787"/>
        <end position="820"/>
    </location>
</feature>
<evidence type="ECO:0000313" key="7">
    <source>
        <dbReference type="Proteomes" id="UP000239735"/>
    </source>
</evidence>
<dbReference type="EMBL" id="OKRB01000131">
    <property type="protein sequence ID" value="SPE29630.1"/>
    <property type="molecule type" value="Genomic_DNA"/>
</dbReference>
<dbReference type="Pfam" id="PF13432">
    <property type="entry name" value="TPR_16"/>
    <property type="match status" value="1"/>
</dbReference>
<dbReference type="InterPro" id="IPR051012">
    <property type="entry name" value="CellSynth/LPSAsmb/PSIAsmb"/>
</dbReference>
<sequence length="1136" mass="128010">MQIARKTSASARLVLPDAPASESGTVKAWQQPVVMRTYLPAPPDRNPMFLERRVYQGSSGRVYPLPFIDRIATEPVDHTWQAVHIENEFIRLMILPEIGGRIHVGYDKIAGYDFFYRQNVIKPALVGLAGPWISGGVEFNWPQHHRPATFMPVEVEIERGRDGSVTVWCSDHDPLTRMKGMHGVCLHPGRAFVELKVRLYNRTPFVQTFLWWANAAARVHEKYQSFFPPDVHYVADHARRAITNFPLSRHPYYGVNYPERALSGVPPDEMPSQFAPDGSYPANDLSWYANIPVPTSYMILGTDEDFFGGYDHAAQAGFVHVADHRIAPGKKQWTWGNHEFGYAWDRCLTDDDGPYIELMAGVHTDNQPDFSFLAPWETKTFSQFWYPIREIGAPQAANLDAAISLCVSGGCAHVGVCVTQPIANARITLPDGNDLIREWKQDLAVAKPFCAEVSIDPELNAANLSVHIEADSREVLRYEPPQSSSANEPRPATEPPLPEEIASNDELYLTGLHLEQYRHATRRPEIYWQEALRRDQGDARCNNALGLWHLHRGELVEAERHFRAAITRLTRRNPNPYDGEPFYNLGLALRFRGNDGEAYDALSKAAWNAAWCGPAHHALAEIDGCRGDWEQALDHLQCSLAANASNLNARNLHAMILRKLGRDHESAAVLYETLAIDPLDAWARFLLHGKLPANNQQILDLTFDLRRAGFNEEAHSLLRSANLPASDGSEPIILYAIADLCAHLGDAQAGAEAYRQAAQAPPDLCFPSRLEELLILEQAIAPNPEDTRAPYYLGNLLYDRRRYEEATAAWERAVRLDPDFSTAWRNLGIAYFNALGDSARARDAFERAFEADPNDARIFYERDQLWKRIGEQPQHRMQEFERHTELCHHRDDLTVELATLLNQLRLPERALKILLSRKFQPWEGGEGLVLAQFTRAHLLLGASALATGDATSARRSFEAVLDPPQNLGEAKHLLANQSDVWFWLGASHSQLGERSQAEACWLRASKQRGDFCEMSLRSVSDMTFWSAMASHCLGKQREAASMLQVVFDYSEQLEQQTPTIDYFATSLPAMLLFEDDLEKRNKIEALYLRGQALFGLGRTGDAKELMGEVLELNLNHAGAADFLEQIDLLREIANLE</sequence>